<proteinExistence type="predicted"/>
<accession>A0AAV0URW1</accession>
<keyword evidence="3" id="KW-1185">Reference proteome</keyword>
<feature type="signal peptide" evidence="1">
    <location>
        <begin position="1"/>
        <end position="18"/>
    </location>
</feature>
<organism evidence="2 3">
    <name type="scientific">Hyaloperonospora brassicae</name>
    <name type="common">Brassica downy mildew</name>
    <name type="synonym">Peronospora brassicae</name>
    <dbReference type="NCBI Taxonomy" id="162125"/>
    <lineage>
        <taxon>Eukaryota</taxon>
        <taxon>Sar</taxon>
        <taxon>Stramenopiles</taxon>
        <taxon>Oomycota</taxon>
        <taxon>Peronosporomycetes</taxon>
        <taxon>Peronosporales</taxon>
        <taxon>Peronosporaceae</taxon>
        <taxon>Hyaloperonospora</taxon>
    </lineage>
</organism>
<reference evidence="2" key="1">
    <citation type="submission" date="2022-12" db="EMBL/GenBank/DDBJ databases">
        <authorList>
            <person name="Webb A."/>
        </authorList>
    </citation>
    <scope>NUCLEOTIDE SEQUENCE</scope>
    <source>
        <strain evidence="2">Hp1</strain>
    </source>
</reference>
<evidence type="ECO:0000256" key="1">
    <source>
        <dbReference type="SAM" id="SignalP"/>
    </source>
</evidence>
<dbReference type="EMBL" id="CANTFL010001427">
    <property type="protein sequence ID" value="CAI5739631.1"/>
    <property type="molecule type" value="Genomic_DNA"/>
</dbReference>
<gene>
    <name evidence="2" type="ORF">HBR001_LOCUS7885</name>
</gene>
<evidence type="ECO:0000313" key="3">
    <source>
        <dbReference type="Proteomes" id="UP001162031"/>
    </source>
</evidence>
<sequence>MQLWASILAAMLATSAVADEAAHLKVVRHHHRLHHEDADKSHDVHERAVNQEALTKKQDLFYRMAHMKSTPWDSKPEERKAKCSDMCHLQSFWGFQKGRNCGKQHESLCSLYTSGLASMEFVLTVAECSCNGTDGSS</sequence>
<protein>
    <recommendedName>
        <fullName evidence="4">RxLR effector candidate protein</fullName>
    </recommendedName>
</protein>
<name>A0AAV0URW1_HYABA</name>
<dbReference type="Proteomes" id="UP001162031">
    <property type="component" value="Unassembled WGS sequence"/>
</dbReference>
<feature type="chain" id="PRO_5043886123" description="RxLR effector candidate protein" evidence="1">
    <location>
        <begin position="19"/>
        <end position="137"/>
    </location>
</feature>
<evidence type="ECO:0008006" key="4">
    <source>
        <dbReference type="Google" id="ProtNLM"/>
    </source>
</evidence>
<keyword evidence="1" id="KW-0732">Signal</keyword>
<dbReference type="AlphaFoldDB" id="A0AAV0URW1"/>
<evidence type="ECO:0000313" key="2">
    <source>
        <dbReference type="EMBL" id="CAI5739631.1"/>
    </source>
</evidence>
<comment type="caution">
    <text evidence="2">The sequence shown here is derived from an EMBL/GenBank/DDBJ whole genome shotgun (WGS) entry which is preliminary data.</text>
</comment>